<dbReference type="PANTHER" id="PTHR35936">
    <property type="entry name" value="MEMBRANE-BOUND LYTIC MUREIN TRANSGLYCOSYLASE F"/>
    <property type="match status" value="1"/>
</dbReference>
<gene>
    <name evidence="4" type="ORF">GCM10012278_34500</name>
</gene>
<dbReference type="Pfam" id="PF08445">
    <property type="entry name" value="FR47"/>
    <property type="match status" value="1"/>
</dbReference>
<keyword evidence="1 2" id="KW-0732">Signal</keyword>
<reference evidence="4" key="1">
    <citation type="journal article" date="2014" name="Int. J. Syst. Evol. Microbiol.">
        <title>Complete genome sequence of Corynebacterium casei LMG S-19264T (=DSM 44701T), isolated from a smear-ripened cheese.</title>
        <authorList>
            <consortium name="US DOE Joint Genome Institute (JGI-PGF)"/>
            <person name="Walter F."/>
            <person name="Albersmeier A."/>
            <person name="Kalinowski J."/>
            <person name="Ruckert C."/>
        </authorList>
    </citation>
    <scope>NUCLEOTIDE SEQUENCE</scope>
    <source>
        <strain evidence="4">CGMCC 4.7430</strain>
    </source>
</reference>
<dbReference type="GO" id="GO:0016747">
    <property type="term" value="F:acyltransferase activity, transferring groups other than amino-acyl groups"/>
    <property type="evidence" value="ECO:0007669"/>
    <property type="project" value="InterPro"/>
</dbReference>
<evidence type="ECO:0000259" key="3">
    <source>
        <dbReference type="PROSITE" id="PS51186"/>
    </source>
</evidence>
<dbReference type="CDD" id="cd04301">
    <property type="entry name" value="NAT_SF"/>
    <property type="match status" value="1"/>
</dbReference>
<dbReference type="RefSeq" id="WP_225277052.1">
    <property type="nucleotide sequence ID" value="NZ_BMNK01000005.1"/>
</dbReference>
<dbReference type="Proteomes" id="UP000660745">
    <property type="component" value="Unassembled WGS sequence"/>
</dbReference>
<dbReference type="Gene3D" id="3.40.630.30">
    <property type="match status" value="1"/>
</dbReference>
<dbReference type="Pfam" id="PF00497">
    <property type="entry name" value="SBP_bac_3"/>
    <property type="match status" value="1"/>
</dbReference>
<organism evidence="4 5">
    <name type="scientific">Nonomuraea glycinis</name>
    <dbReference type="NCBI Taxonomy" id="2047744"/>
    <lineage>
        <taxon>Bacteria</taxon>
        <taxon>Bacillati</taxon>
        <taxon>Actinomycetota</taxon>
        <taxon>Actinomycetes</taxon>
        <taxon>Streptosporangiales</taxon>
        <taxon>Streptosporangiaceae</taxon>
        <taxon>Nonomuraea</taxon>
    </lineage>
</organism>
<protein>
    <recommendedName>
        <fullName evidence="3">N-acetyltransferase domain-containing protein</fullName>
    </recommendedName>
</protein>
<proteinExistence type="predicted"/>
<name>A0A918E4R6_9ACTN</name>
<feature type="domain" description="N-acetyltransferase" evidence="3">
    <location>
        <begin position="321"/>
        <end position="452"/>
    </location>
</feature>
<dbReference type="InterPro" id="IPR000182">
    <property type="entry name" value="GNAT_dom"/>
</dbReference>
<dbReference type="PROSITE" id="PS51186">
    <property type="entry name" value="GNAT"/>
    <property type="match status" value="1"/>
</dbReference>
<dbReference type="EMBL" id="BMNK01000005">
    <property type="protein sequence ID" value="GGP07296.1"/>
    <property type="molecule type" value="Genomic_DNA"/>
</dbReference>
<feature type="chain" id="PRO_5039246737" description="N-acetyltransferase domain-containing protein" evidence="2">
    <location>
        <begin position="26"/>
        <end position="455"/>
    </location>
</feature>
<comment type="caution">
    <text evidence="4">The sequence shown here is derived from an EMBL/GenBank/DDBJ whole genome shotgun (WGS) entry which is preliminary data.</text>
</comment>
<sequence length="455" mass="47859">MRLHPRRAVAMPALLLLLAVASCGAEPTLAPENAAPPPSVAGQTINTGPEQNRVRAEKVEALAAEVPAAIAEDGKLAVGVNGEGSPPLVFPATDDTTLIGVETDLAQLVADVLGLELELQNSSWENLFLAVKSGKYEAVFNNVTVTEERKDTYDFATYRVDQLGWQVPAASSIKEIAKPADIAGLRVSVGSGTNQEKILLDWDEQNKRAGLKPAEILYYQKYGDVLLALKSGRVQAYFGPNPSIAYNIAVSGDSRIVGTASGAGPDLQGLIAAMTKKGNGLAGPVVPLAGVTVPLPDGWEVAATVAGVQLSGENVAGRPDAEAVPLTAADVPEMLDLVGRTQPGPFLPRTIELGGYLGIRREGALVAMAGRRLRPPGWTEISAVCTDEAFRGRGLATRLVLAVAAGIRARGETPFMHAAASNTGAIRLYESLGFRLRRTATFLAVRVPEPAQGRR</sequence>
<dbReference type="SMART" id="SM00062">
    <property type="entry name" value="PBPb"/>
    <property type="match status" value="1"/>
</dbReference>
<accession>A0A918E4R6</accession>
<keyword evidence="5" id="KW-1185">Reference proteome</keyword>
<dbReference type="InterPro" id="IPR013653">
    <property type="entry name" value="GCN5-like_dom"/>
</dbReference>
<evidence type="ECO:0000313" key="4">
    <source>
        <dbReference type="EMBL" id="GGP07296.1"/>
    </source>
</evidence>
<dbReference type="AlphaFoldDB" id="A0A918E4R6"/>
<dbReference type="InterPro" id="IPR001638">
    <property type="entry name" value="Solute-binding_3/MltF_N"/>
</dbReference>
<evidence type="ECO:0000313" key="5">
    <source>
        <dbReference type="Proteomes" id="UP000660745"/>
    </source>
</evidence>
<reference evidence="4" key="2">
    <citation type="submission" date="2020-09" db="EMBL/GenBank/DDBJ databases">
        <authorList>
            <person name="Sun Q."/>
            <person name="Zhou Y."/>
        </authorList>
    </citation>
    <scope>NUCLEOTIDE SEQUENCE</scope>
    <source>
        <strain evidence="4">CGMCC 4.7430</strain>
    </source>
</reference>
<dbReference type="Gene3D" id="3.40.190.10">
    <property type="entry name" value="Periplasmic binding protein-like II"/>
    <property type="match status" value="2"/>
</dbReference>
<evidence type="ECO:0000256" key="1">
    <source>
        <dbReference type="ARBA" id="ARBA00022729"/>
    </source>
</evidence>
<evidence type="ECO:0000256" key="2">
    <source>
        <dbReference type="SAM" id="SignalP"/>
    </source>
</evidence>
<dbReference type="SUPFAM" id="SSF55729">
    <property type="entry name" value="Acyl-CoA N-acyltransferases (Nat)"/>
    <property type="match status" value="1"/>
</dbReference>
<dbReference type="PROSITE" id="PS51257">
    <property type="entry name" value="PROKAR_LIPOPROTEIN"/>
    <property type="match status" value="1"/>
</dbReference>
<dbReference type="InterPro" id="IPR016181">
    <property type="entry name" value="Acyl_CoA_acyltransferase"/>
</dbReference>
<dbReference type="SUPFAM" id="SSF53850">
    <property type="entry name" value="Periplasmic binding protein-like II"/>
    <property type="match status" value="1"/>
</dbReference>
<dbReference type="PANTHER" id="PTHR35936:SF19">
    <property type="entry name" value="AMINO-ACID-BINDING PROTEIN YXEM-RELATED"/>
    <property type="match status" value="1"/>
</dbReference>
<feature type="signal peptide" evidence="2">
    <location>
        <begin position="1"/>
        <end position="25"/>
    </location>
</feature>